<dbReference type="SUPFAM" id="SSF56784">
    <property type="entry name" value="HAD-like"/>
    <property type="match status" value="1"/>
</dbReference>
<evidence type="ECO:0000313" key="1">
    <source>
        <dbReference type="EMBL" id="OGK48529.1"/>
    </source>
</evidence>
<dbReference type="AlphaFoldDB" id="A0A1F7IYU8"/>
<sequence length="195" mass="23281">MPHKNQENPLRIGFDLDGVLLYNPARIFRPLTVTLKQLLPKKKLNNSVNFYYPKSHPEKILWRLVHWSSLFIAQGVEKIDDLVKKKKIKAYIVTSRYDCLKTDFDQWIKKLNKDITFAAVYHNKNDLQPHIFKEEKIKQLKLDYFIEDNFDIVQHINKTTNARCIWITNLFDQSLDYNPKFLSLQKAMDYIENHV</sequence>
<organism evidence="1 2">
    <name type="scientific">Candidatus Roizmanbacteria bacterium RIFCSPLOWO2_01_FULL_38_12</name>
    <dbReference type="NCBI Taxonomy" id="1802061"/>
    <lineage>
        <taxon>Bacteria</taxon>
        <taxon>Candidatus Roizmaniibacteriota</taxon>
    </lineage>
</organism>
<comment type="caution">
    <text evidence="1">The sequence shown here is derived from an EMBL/GenBank/DDBJ whole genome shotgun (WGS) entry which is preliminary data.</text>
</comment>
<reference evidence="1 2" key="1">
    <citation type="journal article" date="2016" name="Nat. Commun.">
        <title>Thousands of microbial genomes shed light on interconnected biogeochemical processes in an aquifer system.</title>
        <authorList>
            <person name="Anantharaman K."/>
            <person name="Brown C.T."/>
            <person name="Hug L.A."/>
            <person name="Sharon I."/>
            <person name="Castelle C.J."/>
            <person name="Probst A.J."/>
            <person name="Thomas B.C."/>
            <person name="Singh A."/>
            <person name="Wilkins M.J."/>
            <person name="Karaoz U."/>
            <person name="Brodie E.L."/>
            <person name="Williams K.H."/>
            <person name="Hubbard S.S."/>
            <person name="Banfield J.F."/>
        </authorList>
    </citation>
    <scope>NUCLEOTIDE SEQUENCE [LARGE SCALE GENOMIC DNA]</scope>
</reference>
<protein>
    <recommendedName>
        <fullName evidence="3">FCP1 homology domain-containing protein</fullName>
    </recommendedName>
</protein>
<proteinExistence type="predicted"/>
<evidence type="ECO:0008006" key="3">
    <source>
        <dbReference type="Google" id="ProtNLM"/>
    </source>
</evidence>
<dbReference type="EMBL" id="MGAL01000014">
    <property type="protein sequence ID" value="OGK48529.1"/>
    <property type="molecule type" value="Genomic_DNA"/>
</dbReference>
<dbReference type="InterPro" id="IPR023214">
    <property type="entry name" value="HAD_sf"/>
</dbReference>
<name>A0A1F7IYU8_9BACT</name>
<gene>
    <name evidence="1" type="ORF">A3A93_03645</name>
</gene>
<dbReference type="Gene3D" id="3.40.50.1000">
    <property type="entry name" value="HAD superfamily/HAD-like"/>
    <property type="match status" value="1"/>
</dbReference>
<dbReference type="Proteomes" id="UP000177141">
    <property type="component" value="Unassembled WGS sequence"/>
</dbReference>
<dbReference type="InterPro" id="IPR036412">
    <property type="entry name" value="HAD-like_sf"/>
</dbReference>
<evidence type="ECO:0000313" key="2">
    <source>
        <dbReference type="Proteomes" id="UP000177141"/>
    </source>
</evidence>
<dbReference type="STRING" id="1802061.A3A93_03645"/>
<accession>A0A1F7IYU8</accession>